<proteinExistence type="predicted"/>
<dbReference type="RefSeq" id="WP_105221644.1">
    <property type="nucleotide sequence ID" value="NZ_CAWNSU010000107.1"/>
</dbReference>
<comment type="caution">
    <text evidence="2">The sequence shown here is derived from an EMBL/GenBank/DDBJ whole genome shotgun (WGS) entry which is preliminary data.</text>
</comment>
<evidence type="ECO:0000259" key="1">
    <source>
        <dbReference type="Pfam" id="PF00534"/>
    </source>
</evidence>
<protein>
    <recommendedName>
        <fullName evidence="1">Glycosyl transferase family 1 domain-containing protein</fullName>
    </recommendedName>
</protein>
<reference evidence="2 3" key="1">
    <citation type="journal article" date="2019" name="Front. Microbiol.">
        <title>Genomic Features for Desiccation Tolerance and Sugar Biosynthesis in the Extremophile Gloeocapsopsis sp. UTEX B3054.</title>
        <authorList>
            <person name="Urrejola C."/>
            <person name="Alcorta J."/>
            <person name="Salas L."/>
            <person name="Vasquez M."/>
            <person name="Polz M.F."/>
            <person name="Vicuna R."/>
            <person name="Diez B."/>
        </authorList>
    </citation>
    <scope>NUCLEOTIDE SEQUENCE [LARGE SCALE GENOMIC DNA]</scope>
    <source>
        <strain evidence="2 3">1H9</strain>
    </source>
</reference>
<feature type="domain" description="Glycosyl transferase family 1" evidence="1">
    <location>
        <begin position="185"/>
        <end position="342"/>
    </location>
</feature>
<sequence>MLAPSKIRVLLIGNVIGAYRSQTLIKFLLDSECCISLISPKFYWTQSQTRSVKTRILELLFIAEFYLKAYLADVIYVLPLNNYFIKRAIQVAKFFNKKLVVEMYILSYDTFIEDKKKYLPNSPQAKCIAERDRLSLTQPDYIVTTAKYQLKHWEQQLNIKVNLDKVFIAPIFSDNVLESRRSFMQDGQLKICWWGNFIPLHGLDNILQAIQILTKKQVQFTCTLFGVDSPFFEVYENKIHSYQIEDHVVLRKDLKFSNYSLPLYLINNCDLALGIFGNTKKAYNAVPNKLIDALSMGIPSLTMRSPALEEFFELETDFWTCEPSPESIANAIYAIANNAAPQINWEQSRQKVLRIFSATQYQDIVSQILHTVTVD</sequence>
<dbReference type="OrthoDB" id="9790710at2"/>
<name>A0A6N8G381_9CHRO</name>
<organism evidence="2 3">
    <name type="scientific">Gloeocapsopsis dulcis AAB1 = 1H9</name>
    <dbReference type="NCBI Taxonomy" id="1433147"/>
    <lineage>
        <taxon>Bacteria</taxon>
        <taxon>Bacillati</taxon>
        <taxon>Cyanobacteriota</taxon>
        <taxon>Cyanophyceae</taxon>
        <taxon>Oscillatoriophycideae</taxon>
        <taxon>Chroococcales</taxon>
        <taxon>Chroococcaceae</taxon>
        <taxon>Gloeocapsopsis</taxon>
        <taxon>Gloeocapsopsis dulcis</taxon>
    </lineage>
</organism>
<dbReference type="GO" id="GO:0016757">
    <property type="term" value="F:glycosyltransferase activity"/>
    <property type="evidence" value="ECO:0007669"/>
    <property type="project" value="InterPro"/>
</dbReference>
<evidence type="ECO:0000313" key="3">
    <source>
        <dbReference type="Proteomes" id="UP000441797"/>
    </source>
</evidence>
<evidence type="ECO:0000313" key="2">
    <source>
        <dbReference type="EMBL" id="MUL38965.1"/>
    </source>
</evidence>
<dbReference type="AlphaFoldDB" id="A0A6N8G381"/>
<dbReference type="Pfam" id="PF00534">
    <property type="entry name" value="Glycos_transf_1"/>
    <property type="match status" value="1"/>
</dbReference>
<keyword evidence="3" id="KW-1185">Reference proteome</keyword>
<accession>A0A6N8G381</accession>
<dbReference type="Gene3D" id="3.40.50.2000">
    <property type="entry name" value="Glycogen Phosphorylase B"/>
    <property type="match status" value="1"/>
</dbReference>
<dbReference type="EMBL" id="NAPY01000054">
    <property type="protein sequence ID" value="MUL38965.1"/>
    <property type="molecule type" value="Genomic_DNA"/>
</dbReference>
<dbReference type="SUPFAM" id="SSF53756">
    <property type="entry name" value="UDP-Glycosyltransferase/glycogen phosphorylase"/>
    <property type="match status" value="1"/>
</dbReference>
<dbReference type="Proteomes" id="UP000441797">
    <property type="component" value="Unassembled WGS sequence"/>
</dbReference>
<dbReference type="InterPro" id="IPR001296">
    <property type="entry name" value="Glyco_trans_1"/>
</dbReference>
<gene>
    <name evidence="2" type="ORF">BWI75_22320</name>
</gene>